<keyword evidence="8" id="KW-0793">Thylakoid</keyword>
<feature type="transmembrane region" description="Helical" evidence="11">
    <location>
        <begin position="55"/>
        <end position="77"/>
    </location>
</feature>
<dbReference type="AlphaFoldDB" id="A0A385CAA7"/>
<evidence type="ECO:0000313" key="12">
    <source>
        <dbReference type="EMBL" id="AXQ37232.1"/>
    </source>
</evidence>
<dbReference type="PANTHER" id="PTHR33288">
    <property type="match status" value="1"/>
</dbReference>
<dbReference type="GeneID" id="38285001"/>
<geneLocation type="chloroplast" evidence="12"/>
<sequence length="219" mass="25066">MINVYVFLVGLVLIVMSALLVHVTKFSSWGSEKLGCRSQDAWLDIVPGSLKIINFFWASFTLLGSLGVLYISVSSYYGGDFFSFISSEFVIPFLPQGVTLTFYGIAGLFLSLHWWLLIFWNVGSGYNFFDKKNRMVCFFRYGFPGTYRRIFLRVRIEDIQCLILQANPEPSSGVLYMQTREQGTIPLTPVDDRTPRNVIQKAWDLSRFLSVPMEIVPYS</sequence>
<feature type="transmembrane region" description="Helical" evidence="11">
    <location>
        <begin position="6"/>
        <end position="24"/>
    </location>
</feature>
<evidence type="ECO:0000256" key="7">
    <source>
        <dbReference type="ARBA" id="ARBA00022989"/>
    </source>
</evidence>
<keyword evidence="5 12" id="KW-0934">Plastid</keyword>
<dbReference type="GO" id="GO:0015979">
    <property type="term" value="P:photosynthesis"/>
    <property type="evidence" value="ECO:0007669"/>
    <property type="project" value="UniProtKB-KW"/>
</dbReference>
<organism evidence="12">
    <name type="scientific">Vicia sepium</name>
    <dbReference type="NCBI Taxonomy" id="347188"/>
    <lineage>
        <taxon>Eukaryota</taxon>
        <taxon>Viridiplantae</taxon>
        <taxon>Streptophyta</taxon>
        <taxon>Embryophyta</taxon>
        <taxon>Tracheophyta</taxon>
        <taxon>Spermatophyta</taxon>
        <taxon>Magnoliopsida</taxon>
        <taxon>eudicotyledons</taxon>
        <taxon>Gunneridae</taxon>
        <taxon>Pentapetalae</taxon>
        <taxon>rosids</taxon>
        <taxon>fabids</taxon>
        <taxon>Fabales</taxon>
        <taxon>Fabaceae</taxon>
        <taxon>Papilionoideae</taxon>
        <taxon>50 kb inversion clade</taxon>
        <taxon>NPAAA clade</taxon>
        <taxon>Hologalegina</taxon>
        <taxon>IRL clade</taxon>
        <taxon>Fabeae</taxon>
        <taxon>Vicia</taxon>
    </lineage>
</organism>
<keyword evidence="6 11" id="KW-0812">Transmembrane</keyword>
<name>A0A385CAA7_9FABA</name>
<dbReference type="RefSeq" id="YP_009522794.1">
    <property type="nucleotide sequence ID" value="NC_039595.1"/>
</dbReference>
<evidence type="ECO:0000256" key="6">
    <source>
        <dbReference type="ARBA" id="ARBA00022692"/>
    </source>
</evidence>
<dbReference type="Pfam" id="PF02392">
    <property type="entry name" value="Ycf4"/>
    <property type="match status" value="1"/>
</dbReference>
<proteinExistence type="inferred from homology"/>
<dbReference type="GO" id="GO:0009522">
    <property type="term" value="C:photosystem I"/>
    <property type="evidence" value="ECO:0007669"/>
    <property type="project" value="InterPro"/>
</dbReference>
<reference evidence="12" key="1">
    <citation type="journal article" date="2018" name="Mitochondrial DNA Part B Resour">
        <title>The complete chloroplast genome of an invertedrepeat- lacking species, Vicia sepium, and its phylogeny.</title>
        <authorList>
            <person name="Li C."/>
            <person name="Zhao Y."/>
            <person name="Huang H."/>
            <person name="Ding Y."/>
            <person name="Hu Y."/>
            <person name="Xu Z."/>
        </authorList>
    </citation>
    <scope>NUCLEOTIDE SEQUENCE</scope>
</reference>
<comment type="subcellular location">
    <subcellularLocation>
        <location evidence="10">Plastid thylakoid membrane</location>
        <topology evidence="10">Multi-pass membrane protein</topology>
    </subcellularLocation>
</comment>
<keyword evidence="9 11" id="KW-0472">Membrane</keyword>
<comment type="function">
    <text evidence="1">Seems to be required for the assembly of the photosystem I complex.</text>
</comment>
<evidence type="ECO:0000256" key="5">
    <source>
        <dbReference type="ARBA" id="ARBA00022640"/>
    </source>
</evidence>
<evidence type="ECO:0000256" key="11">
    <source>
        <dbReference type="SAM" id="Phobius"/>
    </source>
</evidence>
<comment type="similarity">
    <text evidence="2">Belongs to the Ycf4 family.</text>
</comment>
<dbReference type="EMBL" id="MG682352">
    <property type="protein sequence ID" value="AXQ37232.1"/>
    <property type="molecule type" value="Genomic_DNA"/>
</dbReference>
<keyword evidence="12" id="KW-0150">Chloroplast</keyword>
<gene>
    <name evidence="12" type="primary">ycf4</name>
</gene>
<accession>A0A385CAA7</accession>
<dbReference type="InterPro" id="IPR003359">
    <property type="entry name" value="PSI_Ycf4_assembly"/>
</dbReference>
<evidence type="ECO:0000256" key="1">
    <source>
        <dbReference type="ARBA" id="ARBA00002862"/>
    </source>
</evidence>
<evidence type="ECO:0000256" key="10">
    <source>
        <dbReference type="ARBA" id="ARBA00046286"/>
    </source>
</evidence>
<keyword evidence="4" id="KW-0602">Photosynthesis</keyword>
<feature type="transmembrane region" description="Helical" evidence="11">
    <location>
        <begin position="97"/>
        <end position="122"/>
    </location>
</feature>
<evidence type="ECO:0000256" key="3">
    <source>
        <dbReference type="ARBA" id="ARBA00015395"/>
    </source>
</evidence>
<evidence type="ECO:0000256" key="8">
    <source>
        <dbReference type="ARBA" id="ARBA00023078"/>
    </source>
</evidence>
<evidence type="ECO:0000256" key="2">
    <source>
        <dbReference type="ARBA" id="ARBA00008198"/>
    </source>
</evidence>
<protein>
    <recommendedName>
        <fullName evidence="3">Photosystem I assembly protein Ycf4</fullName>
    </recommendedName>
</protein>
<evidence type="ECO:0000256" key="4">
    <source>
        <dbReference type="ARBA" id="ARBA00022531"/>
    </source>
</evidence>
<evidence type="ECO:0000256" key="9">
    <source>
        <dbReference type="ARBA" id="ARBA00023136"/>
    </source>
</evidence>
<keyword evidence="7 11" id="KW-1133">Transmembrane helix</keyword>
<dbReference type="GO" id="GO:0055035">
    <property type="term" value="C:plastid thylakoid membrane"/>
    <property type="evidence" value="ECO:0007669"/>
    <property type="project" value="UniProtKB-SubCell"/>
</dbReference>
<dbReference type="PANTHER" id="PTHR33288:SF4">
    <property type="entry name" value="PHOTOSYSTEM I ASSEMBLY PROTEIN YCF4"/>
    <property type="match status" value="1"/>
</dbReference>